<keyword evidence="8" id="KW-1185">Reference proteome</keyword>
<comment type="caution">
    <text evidence="7">The sequence shown here is derived from an EMBL/GenBank/DDBJ whole genome shotgun (WGS) entry which is preliminary data.</text>
</comment>
<dbReference type="GO" id="GO:0008299">
    <property type="term" value="P:isoprenoid biosynthetic process"/>
    <property type="evidence" value="ECO:0007669"/>
    <property type="project" value="UniProtKB-ARBA"/>
</dbReference>
<evidence type="ECO:0000256" key="4">
    <source>
        <dbReference type="ARBA" id="ARBA00022842"/>
    </source>
</evidence>
<dbReference type="GO" id="GO:0046872">
    <property type="term" value="F:metal ion binding"/>
    <property type="evidence" value="ECO:0007669"/>
    <property type="project" value="UniProtKB-KW"/>
</dbReference>
<organism evidence="7 8">
    <name type="scientific">Boletus reticuloceps</name>
    <dbReference type="NCBI Taxonomy" id="495285"/>
    <lineage>
        <taxon>Eukaryota</taxon>
        <taxon>Fungi</taxon>
        <taxon>Dikarya</taxon>
        <taxon>Basidiomycota</taxon>
        <taxon>Agaricomycotina</taxon>
        <taxon>Agaricomycetes</taxon>
        <taxon>Agaricomycetidae</taxon>
        <taxon>Boletales</taxon>
        <taxon>Boletineae</taxon>
        <taxon>Boletaceae</taxon>
        <taxon>Boletoideae</taxon>
        <taxon>Boletus</taxon>
    </lineage>
</organism>
<name>A0A8I3ABQ8_9AGAM</name>
<dbReference type="PANTHER" id="PTHR35201">
    <property type="entry name" value="TERPENE SYNTHASE"/>
    <property type="match status" value="1"/>
</dbReference>
<dbReference type="EC" id="4.2.3.-" evidence="6"/>
<dbReference type="SFLD" id="SFLDS00005">
    <property type="entry name" value="Isoprenoid_Synthase_Type_I"/>
    <property type="match status" value="1"/>
</dbReference>
<proteinExistence type="inferred from homology"/>
<dbReference type="OrthoDB" id="2861623at2759"/>
<evidence type="ECO:0000256" key="3">
    <source>
        <dbReference type="ARBA" id="ARBA00022723"/>
    </source>
</evidence>
<dbReference type="SFLD" id="SFLDG01020">
    <property type="entry name" value="Terpene_Cyclase_Like_2"/>
    <property type="match status" value="1"/>
</dbReference>
<keyword evidence="4 6" id="KW-0460">Magnesium</keyword>
<comment type="similarity">
    <text evidence="2 6">Belongs to the terpene synthase family.</text>
</comment>
<sequence>MSPASSTSRIAPTAIRIPDLVSHCTFELHIDRNHKLVSAESKKWLFNGDPDLDEAAFHGLEAGRLISMCYFNAGYPQLRVCTDFSNYLFHLDNLSDDMDDRGIDNVANVVMNTIHHPHTYRSPARLNRMTKDFYKRIMQTASPGTCRRFKETMKLYFQAIQQQALDRANGTIPDLESYITLRRDTSGCKPSWVLIEYAYHLNIPDEVMGHPIICGIGEATNDFVAWSNDIFSYDVEQSKDQTHNMIDVIMHEQGLGLQDAIDLVGDYCKRALDRFVHDRANLPSLGPAIDADVRVYVDGLTRWMVGSLHWSFETERYFGKVGKQIKATRLVNLRTKTVHAQVRV</sequence>
<evidence type="ECO:0000256" key="1">
    <source>
        <dbReference type="ARBA" id="ARBA00001946"/>
    </source>
</evidence>
<dbReference type="AlphaFoldDB" id="A0A8I3ABQ8"/>
<evidence type="ECO:0000256" key="5">
    <source>
        <dbReference type="ARBA" id="ARBA00023239"/>
    </source>
</evidence>
<dbReference type="SUPFAM" id="SSF48576">
    <property type="entry name" value="Terpenoid synthases"/>
    <property type="match status" value="1"/>
</dbReference>
<dbReference type="EMBL" id="JAGFBS010000009">
    <property type="protein sequence ID" value="KAG6377613.1"/>
    <property type="molecule type" value="Genomic_DNA"/>
</dbReference>
<reference evidence="7" key="1">
    <citation type="submission" date="2021-03" db="EMBL/GenBank/DDBJ databases">
        <title>Evolutionary innovations through gain and loss of genes in the ectomycorrhizal Boletales.</title>
        <authorList>
            <person name="Wu G."/>
            <person name="Miyauchi S."/>
            <person name="Morin E."/>
            <person name="Yang Z.-L."/>
            <person name="Xu J."/>
            <person name="Martin F.M."/>
        </authorList>
    </citation>
    <scope>NUCLEOTIDE SEQUENCE</scope>
    <source>
        <strain evidence="7">BR01</strain>
    </source>
</reference>
<evidence type="ECO:0000313" key="8">
    <source>
        <dbReference type="Proteomes" id="UP000683000"/>
    </source>
</evidence>
<dbReference type="InterPro" id="IPR008949">
    <property type="entry name" value="Isoprenoid_synthase_dom_sf"/>
</dbReference>
<dbReference type="Proteomes" id="UP000683000">
    <property type="component" value="Unassembled WGS sequence"/>
</dbReference>
<comment type="cofactor">
    <cofactor evidence="1 6">
        <name>Mg(2+)</name>
        <dbReference type="ChEBI" id="CHEBI:18420"/>
    </cofactor>
</comment>
<dbReference type="Pfam" id="PF19086">
    <property type="entry name" value="Terpene_syn_C_2"/>
    <property type="match status" value="1"/>
</dbReference>
<dbReference type="Gene3D" id="1.10.600.10">
    <property type="entry name" value="Farnesyl Diphosphate Synthase"/>
    <property type="match status" value="1"/>
</dbReference>
<evidence type="ECO:0000256" key="6">
    <source>
        <dbReference type="RuleBase" id="RU366034"/>
    </source>
</evidence>
<evidence type="ECO:0000256" key="2">
    <source>
        <dbReference type="ARBA" id="ARBA00006333"/>
    </source>
</evidence>
<dbReference type="PANTHER" id="PTHR35201:SF4">
    <property type="entry name" value="BETA-PINACENE SYNTHASE-RELATED"/>
    <property type="match status" value="1"/>
</dbReference>
<protein>
    <recommendedName>
        <fullName evidence="6">Terpene synthase</fullName>
        <ecNumber evidence="6">4.2.3.-</ecNumber>
    </recommendedName>
</protein>
<gene>
    <name evidence="7" type="ORF">JVT61DRAFT_15431</name>
</gene>
<accession>A0A8I3ABQ8</accession>
<keyword evidence="3 6" id="KW-0479">Metal-binding</keyword>
<evidence type="ECO:0000313" key="7">
    <source>
        <dbReference type="EMBL" id="KAG6377613.1"/>
    </source>
</evidence>
<dbReference type="InterPro" id="IPR034686">
    <property type="entry name" value="Terpene_cyclase-like_2"/>
</dbReference>
<keyword evidence="5 6" id="KW-0456">Lyase</keyword>
<dbReference type="GO" id="GO:0010333">
    <property type="term" value="F:terpene synthase activity"/>
    <property type="evidence" value="ECO:0007669"/>
    <property type="project" value="InterPro"/>
</dbReference>